<gene>
    <name evidence="2" type="ORF">GCM10023191_011240</name>
</gene>
<dbReference type="InterPro" id="IPR000863">
    <property type="entry name" value="Sulfotransferase_dom"/>
</dbReference>
<evidence type="ECO:0000313" key="3">
    <source>
        <dbReference type="Proteomes" id="UP001500503"/>
    </source>
</evidence>
<protein>
    <submittedName>
        <fullName evidence="2">Sulfotransferase</fullName>
    </submittedName>
</protein>
<dbReference type="Proteomes" id="UP001500503">
    <property type="component" value="Unassembled WGS sequence"/>
</dbReference>
<organism evidence="2 3">
    <name type="scientific">Actinoallomurus oryzae</name>
    <dbReference type="NCBI Taxonomy" id="502180"/>
    <lineage>
        <taxon>Bacteria</taxon>
        <taxon>Bacillati</taxon>
        <taxon>Actinomycetota</taxon>
        <taxon>Actinomycetes</taxon>
        <taxon>Streptosporangiales</taxon>
        <taxon>Thermomonosporaceae</taxon>
        <taxon>Actinoallomurus</taxon>
    </lineage>
</organism>
<evidence type="ECO:0000259" key="1">
    <source>
        <dbReference type="Pfam" id="PF00685"/>
    </source>
</evidence>
<dbReference type="RefSeq" id="WP_345458304.1">
    <property type="nucleotide sequence ID" value="NZ_BAABHF010000010.1"/>
</dbReference>
<dbReference type="Pfam" id="PF00685">
    <property type="entry name" value="Sulfotransfer_1"/>
    <property type="match status" value="1"/>
</dbReference>
<keyword evidence="3" id="KW-1185">Reference proteome</keyword>
<comment type="caution">
    <text evidence="2">The sequence shown here is derived from an EMBL/GenBank/DDBJ whole genome shotgun (WGS) entry which is preliminary data.</text>
</comment>
<dbReference type="EMBL" id="BAABHF010000010">
    <property type="protein sequence ID" value="GAA4485918.1"/>
    <property type="molecule type" value="Genomic_DNA"/>
</dbReference>
<dbReference type="InterPro" id="IPR027417">
    <property type="entry name" value="P-loop_NTPase"/>
</dbReference>
<sequence length="323" mass="35491">MAGRTGPRVLFIGGLGRSGSTLLERILCELPGVCGIGEIVHLWQRGLVDDERCGCGAPFSQCEFWRRVGDAAFGGWPKMDIAAFQALKDSVDRTRFVPLLAGPALGAGLRRRVADHDDVYRRLYEAVQDVSGCDVVVDSSKHVSLASCLRWSEAIDLRVLHVVRDARAVAYSWSKTVARPEAVDGSAEGAYMARWSAGKTALHWDAQNLGFGALARRGVPTLRVRYEDFMRAPAETVREIAVFAGLEPTVPLPFDGDVAVRLSPNHQVAGNPMRFRTGRVELRADEAWRTRLNGTRRRLVTGLTLPLLARYGYFTGDAGRART</sequence>
<dbReference type="Gene3D" id="3.40.50.300">
    <property type="entry name" value="P-loop containing nucleotide triphosphate hydrolases"/>
    <property type="match status" value="1"/>
</dbReference>
<evidence type="ECO:0000313" key="2">
    <source>
        <dbReference type="EMBL" id="GAA4485918.1"/>
    </source>
</evidence>
<dbReference type="PANTHER" id="PTHR10704">
    <property type="entry name" value="CARBOHYDRATE SULFOTRANSFERASE"/>
    <property type="match status" value="1"/>
</dbReference>
<proteinExistence type="predicted"/>
<dbReference type="InterPro" id="IPR051135">
    <property type="entry name" value="Gal/GlcNAc/GalNAc_ST"/>
</dbReference>
<dbReference type="PANTHER" id="PTHR10704:SF44">
    <property type="entry name" value="LD35051P-RELATED"/>
    <property type="match status" value="1"/>
</dbReference>
<name>A0ABP8PDL3_9ACTN</name>
<dbReference type="SUPFAM" id="SSF52540">
    <property type="entry name" value="P-loop containing nucleoside triphosphate hydrolases"/>
    <property type="match status" value="1"/>
</dbReference>
<reference evidence="3" key="1">
    <citation type="journal article" date="2019" name="Int. J. Syst. Evol. Microbiol.">
        <title>The Global Catalogue of Microorganisms (GCM) 10K type strain sequencing project: providing services to taxonomists for standard genome sequencing and annotation.</title>
        <authorList>
            <consortium name="The Broad Institute Genomics Platform"/>
            <consortium name="The Broad Institute Genome Sequencing Center for Infectious Disease"/>
            <person name="Wu L."/>
            <person name="Ma J."/>
        </authorList>
    </citation>
    <scope>NUCLEOTIDE SEQUENCE [LARGE SCALE GENOMIC DNA]</scope>
    <source>
        <strain evidence="3">JCM 17933</strain>
    </source>
</reference>
<accession>A0ABP8PDL3</accession>
<feature type="domain" description="Sulfotransferase" evidence="1">
    <location>
        <begin position="10"/>
        <end position="247"/>
    </location>
</feature>